<name>A0ABT4MEH6_9NOCA</name>
<protein>
    <submittedName>
        <fullName evidence="1">Uncharacterized protein</fullName>
    </submittedName>
</protein>
<dbReference type="Proteomes" id="UP001081071">
    <property type="component" value="Unassembled WGS sequence"/>
</dbReference>
<reference evidence="1" key="1">
    <citation type="submission" date="2022-12" db="EMBL/GenBank/DDBJ databases">
        <authorList>
            <person name="Krivoruchko A.V."/>
            <person name="Elkin A."/>
        </authorList>
    </citation>
    <scope>NUCLEOTIDE SEQUENCE</scope>
    <source>
        <strain evidence="1">IEGM 1391</strain>
    </source>
</reference>
<sequence length="59" mass="6626">MTNHNDRDALLKRLKGKLRETPLGDPAVETIQPEIRSVSQYAMLPSMRAGFRLDDADDA</sequence>
<accession>A0ABT4MEH6</accession>
<keyword evidence="2" id="KW-1185">Reference proteome</keyword>
<gene>
    <name evidence="1" type="ORF">O4220_12765</name>
</gene>
<evidence type="ECO:0000313" key="1">
    <source>
        <dbReference type="EMBL" id="MCZ4519388.1"/>
    </source>
</evidence>
<evidence type="ECO:0000313" key="2">
    <source>
        <dbReference type="Proteomes" id="UP001081071"/>
    </source>
</evidence>
<dbReference type="RefSeq" id="WP_269604746.1">
    <property type="nucleotide sequence ID" value="NZ_JAPWIJ010000005.1"/>
</dbReference>
<comment type="caution">
    <text evidence="1">The sequence shown here is derived from an EMBL/GenBank/DDBJ whole genome shotgun (WGS) entry which is preliminary data.</text>
</comment>
<dbReference type="EMBL" id="JAPWIJ010000005">
    <property type="protein sequence ID" value="MCZ4519388.1"/>
    <property type="molecule type" value="Genomic_DNA"/>
</dbReference>
<organism evidence="1 2">
    <name type="scientific">Rhodococcus ruber</name>
    <dbReference type="NCBI Taxonomy" id="1830"/>
    <lineage>
        <taxon>Bacteria</taxon>
        <taxon>Bacillati</taxon>
        <taxon>Actinomycetota</taxon>
        <taxon>Actinomycetes</taxon>
        <taxon>Mycobacteriales</taxon>
        <taxon>Nocardiaceae</taxon>
        <taxon>Rhodococcus</taxon>
    </lineage>
</organism>
<proteinExistence type="predicted"/>